<evidence type="ECO:0000259" key="2">
    <source>
        <dbReference type="Pfam" id="PF20684"/>
    </source>
</evidence>
<feature type="domain" description="Rhodopsin" evidence="2">
    <location>
        <begin position="36"/>
        <end position="173"/>
    </location>
</feature>
<proteinExistence type="predicted"/>
<dbReference type="InParanoid" id="A0A1V8TJK4"/>
<dbReference type="PANTHER" id="PTHR38794:SF3">
    <property type="entry name" value="INTEGRAL MEMBRANE PROTEIN"/>
    <property type="match status" value="1"/>
</dbReference>
<name>A0A1V8TJK4_9PEZI</name>
<accession>A0A1V8TJK4</accession>
<feature type="transmembrane region" description="Helical" evidence="1">
    <location>
        <begin position="97"/>
        <end position="118"/>
    </location>
</feature>
<keyword evidence="1" id="KW-0472">Membrane</keyword>
<organism evidence="3 4">
    <name type="scientific">Cryoendolithus antarcticus</name>
    <dbReference type="NCBI Taxonomy" id="1507870"/>
    <lineage>
        <taxon>Eukaryota</taxon>
        <taxon>Fungi</taxon>
        <taxon>Dikarya</taxon>
        <taxon>Ascomycota</taxon>
        <taxon>Pezizomycotina</taxon>
        <taxon>Dothideomycetes</taxon>
        <taxon>Dothideomycetidae</taxon>
        <taxon>Cladosporiales</taxon>
        <taxon>Cladosporiaceae</taxon>
        <taxon>Cryoendolithus</taxon>
    </lineage>
</organism>
<evidence type="ECO:0000256" key="1">
    <source>
        <dbReference type="SAM" id="Phobius"/>
    </source>
</evidence>
<dbReference type="EMBL" id="NAJO01000007">
    <property type="protein sequence ID" value="OQO11392.1"/>
    <property type="molecule type" value="Genomic_DNA"/>
</dbReference>
<reference evidence="4" key="1">
    <citation type="submission" date="2017-03" db="EMBL/GenBank/DDBJ databases">
        <title>Genomes of endolithic fungi from Antarctica.</title>
        <authorList>
            <person name="Coleine C."/>
            <person name="Masonjones S."/>
            <person name="Stajich J.E."/>
        </authorList>
    </citation>
    <scope>NUCLEOTIDE SEQUENCE [LARGE SCALE GENOMIC DNA]</scope>
    <source>
        <strain evidence="4">CCFEE 5527</strain>
    </source>
</reference>
<dbReference type="InterPro" id="IPR049326">
    <property type="entry name" value="Rhodopsin_dom_fungi"/>
</dbReference>
<dbReference type="OrthoDB" id="3918601at2759"/>
<protein>
    <recommendedName>
        <fullName evidence="2">Rhodopsin domain-containing protein</fullName>
    </recommendedName>
</protein>
<feature type="transmembrane region" description="Helical" evidence="1">
    <location>
        <begin position="130"/>
        <end position="151"/>
    </location>
</feature>
<keyword evidence="4" id="KW-1185">Reference proteome</keyword>
<evidence type="ECO:0000313" key="4">
    <source>
        <dbReference type="Proteomes" id="UP000192596"/>
    </source>
</evidence>
<keyword evidence="1" id="KW-0812">Transmembrane</keyword>
<dbReference type="AlphaFoldDB" id="A0A1V8TJK4"/>
<keyword evidence="1" id="KW-1133">Transmembrane helix</keyword>
<dbReference type="PANTHER" id="PTHR38794">
    <property type="entry name" value="INTEGRAL MEMBRANE PROTEIN"/>
    <property type="match status" value="1"/>
</dbReference>
<gene>
    <name evidence="3" type="ORF">B0A48_05648</name>
</gene>
<dbReference type="Pfam" id="PF20684">
    <property type="entry name" value="Fung_rhodopsin"/>
    <property type="match status" value="1"/>
</dbReference>
<feature type="transmembrane region" description="Helical" evidence="1">
    <location>
        <begin position="20"/>
        <end position="44"/>
    </location>
</feature>
<sequence>MASGVSNAFYSVQDRSSTLILASLVTLTVAIILALARVAAALSLRRDAGPEHMLSVAANVLAVVQTAMVVGAVKHGIGRHQDDLTLLEVSSGSKYRYAAQILFILVVAFTKFAMTNFFRRLTQRQTFIRVCNGIHGLIACWTVFSTFAVAMQCGVKEPWLNTSATCTKQDALCVPAVTFASMARIQPDFDADDSTWAIVPFLVYTQLGQNLSLIVTTMPFLHRLGASLHTGRFGNNAMVSEDMRMTRTGYGQTSVDGGSGHIIKLSGMGKGTHERRSTRTPAQAHVRGLRPASNLATISSVAGPSESQENLTGLEGGILQTTRVTVENTARSMDSRFDG</sequence>
<evidence type="ECO:0000313" key="3">
    <source>
        <dbReference type="EMBL" id="OQO11392.1"/>
    </source>
</evidence>
<feature type="transmembrane region" description="Helical" evidence="1">
    <location>
        <begin position="56"/>
        <end position="77"/>
    </location>
</feature>
<comment type="caution">
    <text evidence="3">The sequence shown here is derived from an EMBL/GenBank/DDBJ whole genome shotgun (WGS) entry which is preliminary data.</text>
</comment>
<dbReference type="STRING" id="1507870.A0A1V8TJK4"/>
<dbReference type="Proteomes" id="UP000192596">
    <property type="component" value="Unassembled WGS sequence"/>
</dbReference>